<dbReference type="InterPro" id="IPR018490">
    <property type="entry name" value="cNMP-bd_dom_sf"/>
</dbReference>
<dbReference type="InterPro" id="IPR036390">
    <property type="entry name" value="WH_DNA-bd_sf"/>
</dbReference>
<evidence type="ECO:0000256" key="2">
    <source>
        <dbReference type="ARBA" id="ARBA00023125"/>
    </source>
</evidence>
<dbReference type="PROSITE" id="PS51063">
    <property type="entry name" value="HTH_CRP_2"/>
    <property type="match status" value="1"/>
</dbReference>
<proteinExistence type="predicted"/>
<dbReference type="GO" id="GO:0003677">
    <property type="term" value="F:DNA binding"/>
    <property type="evidence" value="ECO:0007669"/>
    <property type="project" value="UniProtKB-KW"/>
</dbReference>
<accession>A0A645EFU2</accession>
<protein>
    <recommendedName>
        <fullName evidence="4">HTH crp-type domain-containing protein</fullName>
    </recommendedName>
</protein>
<sequence length="159" mass="17724">MIVKPGCIFGEVSYFTHMPFDTGAEAIVDSKIYVIPYSVISAYLVGNPDVNMALSLSLSRKLRACTQVIDNLVMKNATAMVVTYLKYIANAHGEKDANNKIRINIKFTHEDVASITNLSRVTVSNIFSDLFKLGILEKRDGKVYIQNILKLDAMIEDET</sequence>
<dbReference type="SUPFAM" id="SSF46785">
    <property type="entry name" value="Winged helix' DNA-binding domain"/>
    <property type="match status" value="1"/>
</dbReference>
<dbReference type="InterPro" id="IPR012318">
    <property type="entry name" value="HTH_CRP"/>
</dbReference>
<reference evidence="5" key="1">
    <citation type="submission" date="2019-08" db="EMBL/GenBank/DDBJ databases">
        <authorList>
            <person name="Kucharzyk K."/>
            <person name="Murdoch R.W."/>
            <person name="Higgins S."/>
            <person name="Loffler F."/>
        </authorList>
    </citation>
    <scope>NUCLEOTIDE SEQUENCE</scope>
</reference>
<keyword evidence="1" id="KW-0805">Transcription regulation</keyword>
<dbReference type="EMBL" id="VSSQ01046040">
    <property type="protein sequence ID" value="MPM99988.1"/>
    <property type="molecule type" value="Genomic_DNA"/>
</dbReference>
<keyword evidence="3" id="KW-0804">Transcription</keyword>
<evidence type="ECO:0000259" key="4">
    <source>
        <dbReference type="PROSITE" id="PS51063"/>
    </source>
</evidence>
<dbReference type="Gene3D" id="2.60.120.10">
    <property type="entry name" value="Jelly Rolls"/>
    <property type="match status" value="1"/>
</dbReference>
<dbReference type="GO" id="GO:0006355">
    <property type="term" value="P:regulation of DNA-templated transcription"/>
    <property type="evidence" value="ECO:0007669"/>
    <property type="project" value="InterPro"/>
</dbReference>
<evidence type="ECO:0000256" key="3">
    <source>
        <dbReference type="ARBA" id="ARBA00023163"/>
    </source>
</evidence>
<dbReference type="Pfam" id="PF13545">
    <property type="entry name" value="HTH_Crp_2"/>
    <property type="match status" value="1"/>
</dbReference>
<keyword evidence="2" id="KW-0238">DNA-binding</keyword>
<organism evidence="5">
    <name type="scientific">bioreactor metagenome</name>
    <dbReference type="NCBI Taxonomy" id="1076179"/>
    <lineage>
        <taxon>unclassified sequences</taxon>
        <taxon>metagenomes</taxon>
        <taxon>ecological metagenomes</taxon>
    </lineage>
</organism>
<evidence type="ECO:0000313" key="5">
    <source>
        <dbReference type="EMBL" id="MPM99988.1"/>
    </source>
</evidence>
<feature type="domain" description="HTH crp-type" evidence="4">
    <location>
        <begin position="75"/>
        <end position="149"/>
    </location>
</feature>
<dbReference type="SMART" id="SM00419">
    <property type="entry name" value="HTH_CRP"/>
    <property type="match status" value="1"/>
</dbReference>
<evidence type="ECO:0000256" key="1">
    <source>
        <dbReference type="ARBA" id="ARBA00023015"/>
    </source>
</evidence>
<dbReference type="InterPro" id="IPR014710">
    <property type="entry name" value="RmlC-like_jellyroll"/>
</dbReference>
<comment type="caution">
    <text evidence="5">The sequence shown here is derived from an EMBL/GenBank/DDBJ whole genome shotgun (WGS) entry which is preliminary data.</text>
</comment>
<gene>
    <name evidence="5" type="ORF">SDC9_147183</name>
</gene>
<dbReference type="SUPFAM" id="SSF51206">
    <property type="entry name" value="cAMP-binding domain-like"/>
    <property type="match status" value="1"/>
</dbReference>
<dbReference type="AlphaFoldDB" id="A0A645EFU2"/>
<name>A0A645EFU2_9ZZZZ</name>